<dbReference type="GO" id="GO:0006189">
    <property type="term" value="P:'de novo' IMP biosynthetic process"/>
    <property type="evidence" value="ECO:0007669"/>
    <property type="project" value="InterPro"/>
</dbReference>
<dbReference type="GO" id="GO:0004641">
    <property type="term" value="F:phosphoribosylformylglycinamidine cyclo-ligase activity"/>
    <property type="evidence" value="ECO:0007669"/>
    <property type="project" value="InterPro"/>
</dbReference>
<protein>
    <recommendedName>
        <fullName evidence="2">PurM-like N-terminal domain-containing protein</fullName>
    </recommendedName>
</protein>
<gene>
    <name evidence="1" type="ORF">METZ01_LOCUS316044</name>
</gene>
<name>A0A382NRD3_9ZZZZ</name>
<dbReference type="AlphaFoldDB" id="A0A382NRD3"/>
<dbReference type="EMBL" id="UINC01101952">
    <property type="protein sequence ID" value="SVC63190.1"/>
    <property type="molecule type" value="Genomic_DNA"/>
</dbReference>
<dbReference type="InterPro" id="IPR036921">
    <property type="entry name" value="PurM-like_N_sf"/>
</dbReference>
<accession>A0A382NRD3</accession>
<dbReference type="GO" id="GO:0046084">
    <property type="term" value="P:adenine biosynthetic process"/>
    <property type="evidence" value="ECO:0007669"/>
    <property type="project" value="TreeGrafter"/>
</dbReference>
<dbReference type="Gene3D" id="3.30.1330.10">
    <property type="entry name" value="PurM-like, N-terminal domain"/>
    <property type="match status" value="1"/>
</dbReference>
<dbReference type="GO" id="GO:0004637">
    <property type="term" value="F:phosphoribosylamine-glycine ligase activity"/>
    <property type="evidence" value="ECO:0007669"/>
    <property type="project" value="TreeGrafter"/>
</dbReference>
<reference evidence="1" key="1">
    <citation type="submission" date="2018-05" db="EMBL/GenBank/DDBJ databases">
        <authorList>
            <person name="Lanie J.A."/>
            <person name="Ng W.-L."/>
            <person name="Kazmierczak K.M."/>
            <person name="Andrzejewski T.M."/>
            <person name="Davidsen T.M."/>
            <person name="Wayne K.J."/>
            <person name="Tettelin H."/>
            <person name="Glass J.I."/>
            <person name="Rusch D."/>
            <person name="Podicherti R."/>
            <person name="Tsui H.-C.T."/>
            <person name="Winkler M.E."/>
        </authorList>
    </citation>
    <scope>NUCLEOTIDE SEQUENCE</scope>
</reference>
<feature type="non-terminal residue" evidence="1">
    <location>
        <position position="109"/>
    </location>
</feature>
<dbReference type="SUPFAM" id="SSF55326">
    <property type="entry name" value="PurM N-terminal domain-like"/>
    <property type="match status" value="1"/>
</dbReference>
<evidence type="ECO:0008006" key="2">
    <source>
        <dbReference type="Google" id="ProtNLM"/>
    </source>
</evidence>
<proteinExistence type="predicted"/>
<dbReference type="PANTHER" id="PTHR10520">
    <property type="entry name" value="TRIFUNCTIONAL PURINE BIOSYNTHETIC PROTEIN ADENOSINE-3-RELATED"/>
    <property type="match status" value="1"/>
</dbReference>
<dbReference type="InterPro" id="IPR004733">
    <property type="entry name" value="PurM_cligase"/>
</dbReference>
<dbReference type="GO" id="GO:0005829">
    <property type="term" value="C:cytosol"/>
    <property type="evidence" value="ECO:0007669"/>
    <property type="project" value="TreeGrafter"/>
</dbReference>
<dbReference type="PANTHER" id="PTHR10520:SF12">
    <property type="entry name" value="TRIFUNCTIONAL PURINE BIOSYNTHETIC PROTEIN ADENOSINE-3"/>
    <property type="match status" value="1"/>
</dbReference>
<evidence type="ECO:0000313" key="1">
    <source>
        <dbReference type="EMBL" id="SVC63190.1"/>
    </source>
</evidence>
<organism evidence="1">
    <name type="scientific">marine metagenome</name>
    <dbReference type="NCBI Taxonomy" id="408172"/>
    <lineage>
        <taxon>unclassified sequences</taxon>
        <taxon>metagenomes</taxon>
        <taxon>ecological metagenomes</taxon>
    </lineage>
</organism>
<sequence>MDSENDGVQPLRRAVGGKPMDYASSGVDIDAEGRAVESLIGALGSSVRAPGQKGAPVPLPGGFGGIVEFGDSRLALATDGVGSKLQLATQTGRLEGVGIDCIAMNVNDL</sequence>